<dbReference type="InterPro" id="IPR007803">
    <property type="entry name" value="Asp/Arg/Pro-Hydrxlase"/>
</dbReference>
<name>A0A2W2FCM2_9ACTN</name>
<accession>A0A2W2FCM2</accession>
<evidence type="ECO:0000313" key="3">
    <source>
        <dbReference type="Proteomes" id="UP000248924"/>
    </source>
</evidence>
<dbReference type="AlphaFoldDB" id="A0A2W2FCM2"/>
<dbReference type="Gene3D" id="2.60.120.330">
    <property type="entry name" value="B-lactam Antibiotic, Isopenicillin N Synthase, Chain"/>
    <property type="match status" value="1"/>
</dbReference>
<organism evidence="2 3">
    <name type="scientific">Micromonospora craterilacus</name>
    <dbReference type="NCBI Taxonomy" id="1655439"/>
    <lineage>
        <taxon>Bacteria</taxon>
        <taxon>Bacillati</taxon>
        <taxon>Actinomycetota</taxon>
        <taxon>Actinomycetes</taxon>
        <taxon>Micromonosporales</taxon>
        <taxon>Micromonosporaceae</taxon>
        <taxon>Micromonospora</taxon>
    </lineage>
</organism>
<dbReference type="PANTHER" id="PTHR12366:SF32">
    <property type="entry name" value="ASPARTATE BETA-HYDROXYLASE ISOFORM X1"/>
    <property type="match status" value="1"/>
</dbReference>
<dbReference type="PANTHER" id="PTHR12366">
    <property type="entry name" value="ASPARTYL/ASPARAGINYL BETA-HYDROXYLASE"/>
    <property type="match status" value="1"/>
</dbReference>
<dbReference type="InterPro" id="IPR027443">
    <property type="entry name" value="IPNS-like_sf"/>
</dbReference>
<comment type="caution">
    <text evidence="2">The sequence shown here is derived from an EMBL/GenBank/DDBJ whole genome shotgun (WGS) entry which is preliminary data.</text>
</comment>
<reference evidence="2 3" key="1">
    <citation type="submission" date="2018-01" db="EMBL/GenBank/DDBJ databases">
        <title>Draft genome sequence of Jishengella sp. NA12.</title>
        <authorList>
            <person name="Sahin N."/>
            <person name="Ay H."/>
            <person name="Saygin H."/>
        </authorList>
    </citation>
    <scope>NUCLEOTIDE SEQUENCE [LARGE SCALE GENOMIC DNA]</scope>
    <source>
        <strain evidence="2 3">NA12</strain>
    </source>
</reference>
<gene>
    <name evidence="2" type="ORF">C1I95_11715</name>
</gene>
<dbReference type="Pfam" id="PF05118">
    <property type="entry name" value="Asp_Arg_Hydrox"/>
    <property type="match status" value="1"/>
</dbReference>
<keyword evidence="3" id="KW-1185">Reference proteome</keyword>
<evidence type="ECO:0000259" key="1">
    <source>
        <dbReference type="Pfam" id="PF05118"/>
    </source>
</evidence>
<dbReference type="SUPFAM" id="SSF51197">
    <property type="entry name" value="Clavaminate synthase-like"/>
    <property type="match status" value="1"/>
</dbReference>
<sequence length="316" mass="34557">MATTADPQITMELRRRYAALIDAMLREDRPDLVRATAELAVGQGVWADPLQRPVDYLPDGSGRPVYDPDDFWFVAHLEASYPAISAEVESVMADGRTGFAPVDEPLLGSGRWEQVVLYEAGRRQEQACALFPATAAALAQIPEATTFGPGVATLSWLEPGSHVLPHCGRTNAQLRVHLGLRTPPGPVIRVGNERLTWQEGRCIVFDDSFEHEVWHTGTEPRLVLLLDVMYPGLSPAGRARTLARRATTAEQIAAFLAEHDLDRVETDERGVVMRPAPGTEALVRRYLSETGASAVERRGRTLSFAYPGSAAPGQEP</sequence>
<feature type="domain" description="Aspartyl/asparaginy/proline hydroxylase" evidence="1">
    <location>
        <begin position="78"/>
        <end position="231"/>
    </location>
</feature>
<dbReference type="OrthoDB" id="21665at2"/>
<evidence type="ECO:0000313" key="2">
    <source>
        <dbReference type="EMBL" id="PZG19367.1"/>
    </source>
</evidence>
<dbReference type="InterPro" id="IPR039038">
    <property type="entry name" value="ASPH"/>
</dbReference>
<dbReference type="Proteomes" id="UP000248924">
    <property type="component" value="Unassembled WGS sequence"/>
</dbReference>
<dbReference type="GO" id="GO:0062101">
    <property type="term" value="F:peptidyl-aspartic acid 3-dioxygenase activity"/>
    <property type="evidence" value="ECO:0007669"/>
    <property type="project" value="InterPro"/>
</dbReference>
<protein>
    <submittedName>
        <fullName evidence="2">Aspartyl/asparaginyl beta-hydroxylase domain-containing protein</fullName>
    </submittedName>
</protein>
<proteinExistence type="predicted"/>
<dbReference type="EMBL" id="POTY01000057">
    <property type="protein sequence ID" value="PZG19367.1"/>
    <property type="molecule type" value="Genomic_DNA"/>
</dbReference>